<feature type="region of interest" description="Disordered" evidence="1">
    <location>
        <begin position="413"/>
        <end position="435"/>
    </location>
</feature>
<protein>
    <submittedName>
        <fullName evidence="2">Uncharacterized protein</fullName>
    </submittedName>
</protein>
<evidence type="ECO:0000256" key="1">
    <source>
        <dbReference type="SAM" id="MobiDB-lite"/>
    </source>
</evidence>
<feature type="compositionally biased region" description="Basic and acidic residues" evidence="1">
    <location>
        <begin position="361"/>
        <end position="375"/>
    </location>
</feature>
<gene>
    <name evidence="2" type="ORF">HJC23_004004</name>
</gene>
<feature type="region of interest" description="Disordered" evidence="1">
    <location>
        <begin position="361"/>
        <end position="383"/>
    </location>
</feature>
<accession>A0ABD3QUK3</accession>
<dbReference type="AlphaFoldDB" id="A0ABD3QUK3"/>
<name>A0ABD3QUK3_9STRA</name>
<feature type="compositionally biased region" description="Polar residues" evidence="1">
    <location>
        <begin position="425"/>
        <end position="435"/>
    </location>
</feature>
<sequence>MKLANSVAADATGPSQLSRLKGLLSCTTSADPALAFAIRNRSSQGRKCSDVLTQKRPFRVYPEVNAEAAKKTNEKIFPKFKLAFNNVGDVGESSSIINTGHDDNGMESSLLTPQTYAASEVAEQKVEETITDKASIAFAATNFDQEPQLCPELENVEAAYESAMIANAAHALADAAEKESKQSMAAMLEREKEMEWIEKHEDSNAPYFLSPRVSITDKKVQAERNQRALLQARLIMEKKAKDAAARAKALRDEMNQRALLEARLMLEKKSKEAAYAIEQRSDWMESEALAASMGAHEFTVGLASVAAASATVHASGTKECEGEKTPANQNPAAKLAATAERMIMGDDIAFDIALIEDAEEHSVDAERNTQHEENNGKGPAQKETLSGLNQWRQDYIQEIRSYVQKKGIEQTKSKLSRKVGATGQGDHTSVDANNTDNASVSIASLHSGNNAVKRALEHGLIRRMRQRRRLIFAALVVVMSRRLVLAWFGNAMRLL</sequence>
<keyword evidence="3" id="KW-1185">Reference proteome</keyword>
<proteinExistence type="predicted"/>
<evidence type="ECO:0000313" key="2">
    <source>
        <dbReference type="EMBL" id="KAL3803842.1"/>
    </source>
</evidence>
<comment type="caution">
    <text evidence="2">The sequence shown here is derived from an EMBL/GenBank/DDBJ whole genome shotgun (WGS) entry which is preliminary data.</text>
</comment>
<organism evidence="2 3">
    <name type="scientific">Cyclotella cryptica</name>
    <dbReference type="NCBI Taxonomy" id="29204"/>
    <lineage>
        <taxon>Eukaryota</taxon>
        <taxon>Sar</taxon>
        <taxon>Stramenopiles</taxon>
        <taxon>Ochrophyta</taxon>
        <taxon>Bacillariophyta</taxon>
        <taxon>Coscinodiscophyceae</taxon>
        <taxon>Thalassiosirophycidae</taxon>
        <taxon>Stephanodiscales</taxon>
        <taxon>Stephanodiscaceae</taxon>
        <taxon>Cyclotella</taxon>
    </lineage>
</organism>
<dbReference type="Proteomes" id="UP001516023">
    <property type="component" value="Unassembled WGS sequence"/>
</dbReference>
<reference evidence="2 3" key="1">
    <citation type="journal article" date="2020" name="G3 (Bethesda)">
        <title>Improved Reference Genome for Cyclotella cryptica CCMP332, a Model for Cell Wall Morphogenesis, Salinity Adaptation, and Lipid Production in Diatoms (Bacillariophyta).</title>
        <authorList>
            <person name="Roberts W.R."/>
            <person name="Downey K.M."/>
            <person name="Ruck E.C."/>
            <person name="Traller J.C."/>
            <person name="Alverson A.J."/>
        </authorList>
    </citation>
    <scope>NUCLEOTIDE SEQUENCE [LARGE SCALE GENOMIC DNA]</scope>
    <source>
        <strain evidence="2 3">CCMP332</strain>
    </source>
</reference>
<dbReference type="EMBL" id="JABMIG020000011">
    <property type="protein sequence ID" value="KAL3803842.1"/>
    <property type="molecule type" value="Genomic_DNA"/>
</dbReference>
<evidence type="ECO:0000313" key="3">
    <source>
        <dbReference type="Proteomes" id="UP001516023"/>
    </source>
</evidence>